<sequence length="297" mass="31588">MSRMTYAILVLAATLMMGLAFPIGRIGLDEASPFLLMGIRFVLGGAIMTFAMRKRTQPRTPKQWGQAALIGVLNSAGVMGCAYYSMRWITSGESAILTFVSPLLVIVLSALFAGVRYSARQWIGAAVGLAGVVETFGTGFHVSPGTFIGLLGALFFASATLLTKRWGGGFDSFVLTGYQMLAGGIVLLALSVVSEHPHLTVNGTTIGVLLWLVLISSIGQFSIWFYLLRTTDPARTSAFLFLAPFFGVLGGWALVGEPLHWYVGAGGALICLGIFLVNWRTKPAVRATEAAAKIAGV</sequence>
<keyword evidence="9" id="KW-1185">Reference proteome</keyword>
<keyword evidence="5 6" id="KW-0472">Membrane</keyword>
<feature type="domain" description="EamA" evidence="7">
    <location>
        <begin position="6"/>
        <end position="133"/>
    </location>
</feature>
<dbReference type="PANTHER" id="PTHR32322:SF2">
    <property type="entry name" value="EAMA DOMAIN-CONTAINING PROTEIN"/>
    <property type="match status" value="1"/>
</dbReference>
<dbReference type="AlphaFoldDB" id="A0A7X0SN13"/>
<accession>A0A7X0SN13</accession>
<feature type="transmembrane region" description="Helical" evidence="6">
    <location>
        <begin position="32"/>
        <end position="52"/>
    </location>
</feature>
<evidence type="ECO:0000313" key="8">
    <source>
        <dbReference type="EMBL" id="MBB6733018.1"/>
    </source>
</evidence>
<feature type="domain" description="EamA" evidence="7">
    <location>
        <begin position="145"/>
        <end position="278"/>
    </location>
</feature>
<comment type="similarity">
    <text evidence="2">Belongs to the EamA transporter family.</text>
</comment>
<name>A0A7X0SN13_9BACL</name>
<dbReference type="InterPro" id="IPR037185">
    <property type="entry name" value="EmrE-like"/>
</dbReference>
<dbReference type="RefSeq" id="WP_185130681.1">
    <property type="nucleotide sequence ID" value="NZ_JACJVO010000024.1"/>
</dbReference>
<feature type="transmembrane region" description="Helical" evidence="6">
    <location>
        <begin position="95"/>
        <end position="115"/>
    </location>
</feature>
<comment type="subcellular location">
    <subcellularLocation>
        <location evidence="1">Endomembrane system</location>
        <topology evidence="1">Multi-pass membrane protein</topology>
    </subcellularLocation>
</comment>
<reference evidence="8 9" key="1">
    <citation type="submission" date="2020-08" db="EMBL/GenBank/DDBJ databases">
        <title>Cohnella phylogeny.</title>
        <authorList>
            <person name="Dunlap C."/>
        </authorList>
    </citation>
    <scope>NUCLEOTIDE SEQUENCE [LARGE SCALE GENOMIC DNA]</scope>
    <source>
        <strain evidence="8 9">CBP 2801</strain>
    </source>
</reference>
<feature type="transmembrane region" description="Helical" evidence="6">
    <location>
        <begin position="175"/>
        <end position="194"/>
    </location>
</feature>
<gene>
    <name evidence="8" type="ORF">H7C18_19050</name>
</gene>
<evidence type="ECO:0000256" key="5">
    <source>
        <dbReference type="ARBA" id="ARBA00023136"/>
    </source>
</evidence>
<comment type="caution">
    <text evidence="8">The sequence shown here is derived from an EMBL/GenBank/DDBJ whole genome shotgun (WGS) entry which is preliminary data.</text>
</comment>
<dbReference type="PANTHER" id="PTHR32322">
    <property type="entry name" value="INNER MEMBRANE TRANSPORTER"/>
    <property type="match status" value="1"/>
</dbReference>
<evidence type="ECO:0000256" key="2">
    <source>
        <dbReference type="ARBA" id="ARBA00007362"/>
    </source>
</evidence>
<keyword evidence="4 6" id="KW-1133">Transmembrane helix</keyword>
<feature type="transmembrane region" description="Helical" evidence="6">
    <location>
        <begin position="64"/>
        <end position="89"/>
    </location>
</feature>
<evidence type="ECO:0000313" key="9">
    <source>
        <dbReference type="Proteomes" id="UP000564644"/>
    </source>
</evidence>
<organism evidence="8 9">
    <name type="scientific">Cohnella zeiphila</name>
    <dbReference type="NCBI Taxonomy" id="2761120"/>
    <lineage>
        <taxon>Bacteria</taxon>
        <taxon>Bacillati</taxon>
        <taxon>Bacillota</taxon>
        <taxon>Bacilli</taxon>
        <taxon>Bacillales</taxon>
        <taxon>Paenibacillaceae</taxon>
        <taxon>Cohnella</taxon>
    </lineage>
</organism>
<evidence type="ECO:0000259" key="7">
    <source>
        <dbReference type="Pfam" id="PF00892"/>
    </source>
</evidence>
<dbReference type="Pfam" id="PF00892">
    <property type="entry name" value="EamA"/>
    <property type="match status" value="2"/>
</dbReference>
<dbReference type="InterPro" id="IPR000620">
    <property type="entry name" value="EamA_dom"/>
</dbReference>
<feature type="transmembrane region" description="Helical" evidence="6">
    <location>
        <begin position="146"/>
        <end position="163"/>
    </location>
</feature>
<evidence type="ECO:0000256" key="3">
    <source>
        <dbReference type="ARBA" id="ARBA00022692"/>
    </source>
</evidence>
<dbReference type="Proteomes" id="UP000564644">
    <property type="component" value="Unassembled WGS sequence"/>
</dbReference>
<proteinExistence type="inferred from homology"/>
<dbReference type="InterPro" id="IPR050638">
    <property type="entry name" value="AA-Vitamin_Transporters"/>
</dbReference>
<feature type="transmembrane region" description="Helical" evidence="6">
    <location>
        <begin position="206"/>
        <end position="226"/>
    </location>
</feature>
<evidence type="ECO:0000256" key="1">
    <source>
        <dbReference type="ARBA" id="ARBA00004127"/>
    </source>
</evidence>
<protein>
    <submittedName>
        <fullName evidence="8">EamA family transporter</fullName>
    </submittedName>
</protein>
<feature type="transmembrane region" description="Helical" evidence="6">
    <location>
        <begin position="122"/>
        <end position="140"/>
    </location>
</feature>
<evidence type="ECO:0000256" key="6">
    <source>
        <dbReference type="SAM" id="Phobius"/>
    </source>
</evidence>
<feature type="transmembrane region" description="Helical" evidence="6">
    <location>
        <begin position="261"/>
        <end position="279"/>
    </location>
</feature>
<dbReference type="GO" id="GO:0016020">
    <property type="term" value="C:membrane"/>
    <property type="evidence" value="ECO:0007669"/>
    <property type="project" value="UniProtKB-SubCell"/>
</dbReference>
<dbReference type="SUPFAM" id="SSF103481">
    <property type="entry name" value="Multidrug resistance efflux transporter EmrE"/>
    <property type="match status" value="2"/>
</dbReference>
<dbReference type="EMBL" id="JACJVO010000024">
    <property type="protein sequence ID" value="MBB6733018.1"/>
    <property type="molecule type" value="Genomic_DNA"/>
</dbReference>
<keyword evidence="3 6" id="KW-0812">Transmembrane</keyword>
<feature type="transmembrane region" description="Helical" evidence="6">
    <location>
        <begin position="238"/>
        <end position="255"/>
    </location>
</feature>
<evidence type="ECO:0000256" key="4">
    <source>
        <dbReference type="ARBA" id="ARBA00022989"/>
    </source>
</evidence>